<proteinExistence type="predicted"/>
<name>A0AA41FZ72_9EURY</name>
<protein>
    <submittedName>
        <fullName evidence="1">Uncharacterized protein</fullName>
    </submittedName>
</protein>
<dbReference type="RefSeq" id="WP_162412096.1">
    <property type="nucleotide sequence ID" value="NZ_JAHQXE010000001.1"/>
</dbReference>
<sequence>MFRALRKRLARILGRESDGDSDDDDGAFAGSVLDWSTNYAHGSSDGEGARELAALREKAETLEDQDRRRQ</sequence>
<dbReference type="AlphaFoldDB" id="A0AA41FZ72"/>
<reference evidence="1" key="1">
    <citation type="submission" date="2021-06" db="EMBL/GenBank/DDBJ databases">
        <title>New haloarchaea isolates fom saline soil.</title>
        <authorList>
            <person name="Duran-Viseras A."/>
            <person name="Sanchez-Porro C.S."/>
            <person name="Ventosa A."/>
        </authorList>
    </citation>
    <scope>NUCLEOTIDE SEQUENCE</scope>
    <source>
        <strain evidence="1">JCM 18369</strain>
    </source>
</reference>
<evidence type="ECO:0000313" key="2">
    <source>
        <dbReference type="Proteomes" id="UP001166304"/>
    </source>
</evidence>
<organism evidence="1 2">
    <name type="scientific">Haloarcula salina</name>
    <dbReference type="NCBI Taxonomy" id="1429914"/>
    <lineage>
        <taxon>Archaea</taxon>
        <taxon>Methanobacteriati</taxon>
        <taxon>Methanobacteriota</taxon>
        <taxon>Stenosarchaea group</taxon>
        <taxon>Halobacteria</taxon>
        <taxon>Halobacteriales</taxon>
        <taxon>Haloarculaceae</taxon>
        <taxon>Haloarcula</taxon>
    </lineage>
</organism>
<comment type="caution">
    <text evidence="1">The sequence shown here is derived from an EMBL/GenBank/DDBJ whole genome shotgun (WGS) entry which is preliminary data.</text>
</comment>
<dbReference type="EMBL" id="JAHQXE010000001">
    <property type="protein sequence ID" value="MBV0900614.1"/>
    <property type="molecule type" value="Genomic_DNA"/>
</dbReference>
<dbReference type="Proteomes" id="UP001166304">
    <property type="component" value="Unassembled WGS sequence"/>
</dbReference>
<accession>A0AA41FZ72</accession>
<gene>
    <name evidence="1" type="ORF">KTS37_02330</name>
</gene>
<evidence type="ECO:0000313" key="1">
    <source>
        <dbReference type="EMBL" id="MBV0900614.1"/>
    </source>
</evidence>
<keyword evidence="2" id="KW-1185">Reference proteome</keyword>